<dbReference type="InterPro" id="IPR013325">
    <property type="entry name" value="RNA_pol_sigma_r2"/>
</dbReference>
<accession>A0A9Q2NTR4</accession>
<sequence length="149" mass="16542">MHLTRLRARARRLTRSPQDAEDLCHEVCLAILEQEALGARIARPLPYMMTALRHAASARSRRMARETPMEAEHEPQVEDAALACLCSQVLAHMDHLPAPDRALLRRVAFEGVTPSELAQDMDVPVGTIMSRLARARARLRDAAGIASVF</sequence>
<evidence type="ECO:0000313" key="11">
    <source>
        <dbReference type="Proteomes" id="UP000809440"/>
    </source>
</evidence>
<evidence type="ECO:0000256" key="2">
    <source>
        <dbReference type="ARBA" id="ARBA00023015"/>
    </source>
</evidence>
<dbReference type="Proteomes" id="UP000809440">
    <property type="component" value="Unassembled WGS sequence"/>
</dbReference>
<keyword evidence="2" id="KW-0805">Transcription regulation</keyword>
<dbReference type="GO" id="GO:0016987">
    <property type="term" value="F:sigma factor activity"/>
    <property type="evidence" value="ECO:0007669"/>
    <property type="project" value="UniProtKB-KW"/>
</dbReference>
<dbReference type="InterPro" id="IPR036388">
    <property type="entry name" value="WH-like_DNA-bd_sf"/>
</dbReference>
<dbReference type="SUPFAM" id="SSF88946">
    <property type="entry name" value="Sigma2 domain of RNA polymerase sigma factors"/>
    <property type="match status" value="1"/>
</dbReference>
<evidence type="ECO:0000313" key="9">
    <source>
        <dbReference type="EMBL" id="MBM2416495.1"/>
    </source>
</evidence>
<dbReference type="InterPro" id="IPR039425">
    <property type="entry name" value="RNA_pol_sigma-70-like"/>
</dbReference>
<comment type="caution">
    <text evidence="8">The sequence shown here is derived from an EMBL/GenBank/DDBJ whole genome shotgun (WGS) entry which is preliminary data.</text>
</comment>
<dbReference type="EMBL" id="JAFBXE010000003">
    <property type="protein sequence ID" value="MBM2411827.1"/>
    <property type="molecule type" value="Genomic_DNA"/>
</dbReference>
<dbReference type="PANTHER" id="PTHR43133:SF8">
    <property type="entry name" value="RNA POLYMERASE SIGMA FACTOR HI_1459-RELATED"/>
    <property type="match status" value="1"/>
</dbReference>
<dbReference type="Proteomes" id="UP000755667">
    <property type="component" value="Unassembled WGS sequence"/>
</dbReference>
<evidence type="ECO:0000256" key="3">
    <source>
        <dbReference type="ARBA" id="ARBA00023082"/>
    </source>
</evidence>
<dbReference type="PANTHER" id="PTHR43133">
    <property type="entry name" value="RNA POLYMERASE ECF-TYPE SIGMA FACTO"/>
    <property type="match status" value="1"/>
</dbReference>
<keyword evidence="11" id="KW-1185">Reference proteome</keyword>
<gene>
    <name evidence="8" type="ORF">JQX41_05910</name>
    <name evidence="9" type="ORF">JQX48_05915</name>
</gene>
<feature type="domain" description="RNA polymerase sigma-70 region 2" evidence="6">
    <location>
        <begin position="2"/>
        <end position="64"/>
    </location>
</feature>
<dbReference type="InterPro" id="IPR013324">
    <property type="entry name" value="RNA_pol_sigma_r3/r4-like"/>
</dbReference>
<dbReference type="GeneID" id="62641369"/>
<dbReference type="GO" id="GO:0003677">
    <property type="term" value="F:DNA binding"/>
    <property type="evidence" value="ECO:0007669"/>
    <property type="project" value="UniProtKB-KW"/>
</dbReference>
<dbReference type="AlphaFoldDB" id="A0A9Q2NTR4"/>
<dbReference type="GO" id="GO:0006352">
    <property type="term" value="P:DNA-templated transcription initiation"/>
    <property type="evidence" value="ECO:0007669"/>
    <property type="project" value="InterPro"/>
</dbReference>
<organism evidence="8 10">
    <name type="scientific">Marivita cryptomonadis</name>
    <dbReference type="NCBI Taxonomy" id="505252"/>
    <lineage>
        <taxon>Bacteria</taxon>
        <taxon>Pseudomonadati</taxon>
        <taxon>Pseudomonadota</taxon>
        <taxon>Alphaproteobacteria</taxon>
        <taxon>Rhodobacterales</taxon>
        <taxon>Roseobacteraceae</taxon>
        <taxon>Marivita</taxon>
    </lineage>
</organism>
<dbReference type="RefSeq" id="WP_176234506.1">
    <property type="nucleotide sequence ID" value="NZ_JAFBWU010000003.1"/>
</dbReference>
<protein>
    <submittedName>
        <fullName evidence="8">RNA polymerase sigma factor</fullName>
    </submittedName>
</protein>
<comment type="similarity">
    <text evidence="1">Belongs to the sigma-70 factor family. ECF subfamily.</text>
</comment>
<dbReference type="SUPFAM" id="SSF88659">
    <property type="entry name" value="Sigma3 and sigma4 domains of RNA polymerase sigma factors"/>
    <property type="match status" value="1"/>
</dbReference>
<dbReference type="Gene3D" id="1.10.1740.10">
    <property type="match status" value="1"/>
</dbReference>
<evidence type="ECO:0000256" key="4">
    <source>
        <dbReference type="ARBA" id="ARBA00023125"/>
    </source>
</evidence>
<feature type="domain" description="RNA polymerase sigma factor 70 region 4 type 2" evidence="7">
    <location>
        <begin position="92"/>
        <end position="139"/>
    </location>
</feature>
<reference evidence="8 11" key="1">
    <citation type="submission" date="2021-01" db="EMBL/GenBank/DDBJ databases">
        <title>Diatom-associated Roseobacters Show Island Model of Population Structure.</title>
        <authorList>
            <person name="Qu L."/>
            <person name="Feng X."/>
            <person name="Chen Y."/>
            <person name="Li L."/>
            <person name="Wang X."/>
            <person name="Hu Z."/>
            <person name="Wang H."/>
            <person name="Luo H."/>
        </authorList>
    </citation>
    <scope>NUCLEOTIDE SEQUENCE</scope>
    <source>
        <strain evidence="9 11">CC28-63</strain>
        <strain evidence="8">CC28-69</strain>
    </source>
</reference>
<dbReference type="Pfam" id="PF08281">
    <property type="entry name" value="Sigma70_r4_2"/>
    <property type="match status" value="1"/>
</dbReference>
<name>A0A9Q2NTR4_9RHOB</name>
<dbReference type="NCBIfam" id="TIGR02937">
    <property type="entry name" value="sigma70-ECF"/>
    <property type="match status" value="1"/>
</dbReference>
<keyword evidence="4" id="KW-0238">DNA-binding</keyword>
<evidence type="ECO:0000259" key="6">
    <source>
        <dbReference type="Pfam" id="PF04542"/>
    </source>
</evidence>
<dbReference type="InterPro" id="IPR007627">
    <property type="entry name" value="RNA_pol_sigma70_r2"/>
</dbReference>
<evidence type="ECO:0000313" key="8">
    <source>
        <dbReference type="EMBL" id="MBM2411827.1"/>
    </source>
</evidence>
<proteinExistence type="inferred from homology"/>
<dbReference type="InterPro" id="IPR014284">
    <property type="entry name" value="RNA_pol_sigma-70_dom"/>
</dbReference>
<dbReference type="EMBL" id="JAFBXF010000003">
    <property type="protein sequence ID" value="MBM2416495.1"/>
    <property type="molecule type" value="Genomic_DNA"/>
</dbReference>
<evidence type="ECO:0000256" key="5">
    <source>
        <dbReference type="ARBA" id="ARBA00023163"/>
    </source>
</evidence>
<keyword evidence="5" id="KW-0804">Transcription</keyword>
<dbReference type="Gene3D" id="1.10.10.10">
    <property type="entry name" value="Winged helix-like DNA-binding domain superfamily/Winged helix DNA-binding domain"/>
    <property type="match status" value="1"/>
</dbReference>
<evidence type="ECO:0000256" key="1">
    <source>
        <dbReference type="ARBA" id="ARBA00010641"/>
    </source>
</evidence>
<evidence type="ECO:0000259" key="7">
    <source>
        <dbReference type="Pfam" id="PF08281"/>
    </source>
</evidence>
<keyword evidence="3" id="KW-0731">Sigma factor</keyword>
<dbReference type="InterPro" id="IPR013249">
    <property type="entry name" value="RNA_pol_sigma70_r4_t2"/>
</dbReference>
<dbReference type="Pfam" id="PF04542">
    <property type="entry name" value="Sigma70_r2"/>
    <property type="match status" value="1"/>
</dbReference>
<evidence type="ECO:0000313" key="10">
    <source>
        <dbReference type="Proteomes" id="UP000755667"/>
    </source>
</evidence>